<dbReference type="KEGG" id="emo:DM558_04755"/>
<evidence type="ECO:0000256" key="1">
    <source>
        <dbReference type="ARBA" id="ARBA00004141"/>
    </source>
</evidence>
<keyword evidence="8" id="KW-1185">Reference proteome</keyword>
<feature type="transmembrane region" description="Helical" evidence="5">
    <location>
        <begin position="351"/>
        <end position="374"/>
    </location>
</feature>
<dbReference type="InterPro" id="IPR011701">
    <property type="entry name" value="MFS"/>
</dbReference>
<proteinExistence type="predicted"/>
<dbReference type="GO" id="GO:0046943">
    <property type="term" value="F:carboxylic acid transmembrane transporter activity"/>
    <property type="evidence" value="ECO:0007669"/>
    <property type="project" value="TreeGrafter"/>
</dbReference>
<feature type="transmembrane region" description="Helical" evidence="5">
    <location>
        <begin position="293"/>
        <end position="313"/>
    </location>
</feature>
<dbReference type="SUPFAM" id="SSF103473">
    <property type="entry name" value="MFS general substrate transporter"/>
    <property type="match status" value="1"/>
</dbReference>
<dbReference type="InterPro" id="IPR020846">
    <property type="entry name" value="MFS_dom"/>
</dbReference>
<dbReference type="CDD" id="cd17365">
    <property type="entry name" value="MFS_PcaK_like"/>
    <property type="match status" value="1"/>
</dbReference>
<feature type="transmembrane region" description="Helical" evidence="5">
    <location>
        <begin position="320"/>
        <end position="345"/>
    </location>
</feature>
<evidence type="ECO:0000259" key="6">
    <source>
        <dbReference type="PROSITE" id="PS50850"/>
    </source>
</evidence>
<dbReference type="PROSITE" id="PS50850">
    <property type="entry name" value="MFS"/>
    <property type="match status" value="1"/>
</dbReference>
<protein>
    <submittedName>
        <fullName evidence="7">MFS transporter</fullName>
    </submittedName>
</protein>
<evidence type="ECO:0000256" key="4">
    <source>
        <dbReference type="ARBA" id="ARBA00023136"/>
    </source>
</evidence>
<keyword evidence="3 5" id="KW-1133">Transmembrane helix</keyword>
<dbReference type="EMBL" id="CP029822">
    <property type="protein sequence ID" value="AZS50126.1"/>
    <property type="molecule type" value="Genomic_DNA"/>
</dbReference>
<feature type="transmembrane region" description="Helical" evidence="5">
    <location>
        <begin position="112"/>
        <end position="133"/>
    </location>
</feature>
<keyword evidence="4 5" id="KW-0472">Membrane</keyword>
<feature type="transmembrane region" description="Helical" evidence="5">
    <location>
        <begin position="145"/>
        <end position="170"/>
    </location>
</feature>
<reference evidence="8" key="1">
    <citation type="submission" date="2018-06" db="EMBL/GenBank/DDBJ databases">
        <title>Complete genome of Pseudomonas insecticola strain QZS01.</title>
        <authorList>
            <person name="Wang J."/>
            <person name="Su Q."/>
        </authorList>
    </citation>
    <scope>NUCLEOTIDE SEQUENCE [LARGE SCALE GENOMIC DNA]</scope>
    <source>
        <strain evidence="8">QZS01</strain>
    </source>
</reference>
<dbReference type="InterPro" id="IPR036259">
    <property type="entry name" value="MFS_trans_sf"/>
</dbReference>
<organism evidence="7 8">
    <name type="scientific">Entomomonas moraniae</name>
    <dbReference type="NCBI Taxonomy" id="2213226"/>
    <lineage>
        <taxon>Bacteria</taxon>
        <taxon>Pseudomonadati</taxon>
        <taxon>Pseudomonadota</taxon>
        <taxon>Gammaproteobacteria</taxon>
        <taxon>Pseudomonadales</taxon>
        <taxon>Pseudomonadaceae</taxon>
        <taxon>Entomomonas</taxon>
    </lineage>
</organism>
<dbReference type="AlphaFoldDB" id="A0A3Q9JI76"/>
<feature type="transmembrane region" description="Helical" evidence="5">
    <location>
        <begin position="87"/>
        <end position="106"/>
    </location>
</feature>
<dbReference type="Gene3D" id="1.20.1250.20">
    <property type="entry name" value="MFS general substrate transporter like domains"/>
    <property type="match status" value="2"/>
</dbReference>
<dbReference type="Pfam" id="PF07690">
    <property type="entry name" value="MFS_1"/>
    <property type="match status" value="1"/>
</dbReference>
<comment type="subcellular location">
    <subcellularLocation>
        <location evidence="1">Membrane</location>
        <topology evidence="1">Multi-pass membrane protein</topology>
    </subcellularLocation>
</comment>
<accession>A0A3Q9JI76</accession>
<dbReference type="Proteomes" id="UP000273143">
    <property type="component" value="Chromosome"/>
</dbReference>
<feature type="transmembrane region" description="Helical" evidence="5">
    <location>
        <begin position="20"/>
        <end position="43"/>
    </location>
</feature>
<dbReference type="GO" id="GO:0005886">
    <property type="term" value="C:plasma membrane"/>
    <property type="evidence" value="ECO:0007669"/>
    <property type="project" value="TreeGrafter"/>
</dbReference>
<dbReference type="PANTHER" id="PTHR23508">
    <property type="entry name" value="CARBOXYLIC ACID TRANSPORTER PROTEIN HOMOLOG"/>
    <property type="match status" value="1"/>
</dbReference>
<gene>
    <name evidence="7" type="ORF">DM558_04755</name>
</gene>
<dbReference type="PANTHER" id="PTHR23508:SF10">
    <property type="entry name" value="CARBOXYLIC ACID TRANSPORTER PROTEIN HOMOLOG"/>
    <property type="match status" value="1"/>
</dbReference>
<evidence type="ECO:0000313" key="8">
    <source>
        <dbReference type="Proteomes" id="UP000273143"/>
    </source>
</evidence>
<name>A0A3Q9JI76_9GAMM</name>
<feature type="transmembrane region" description="Helical" evidence="5">
    <location>
        <begin position="409"/>
        <end position="429"/>
    </location>
</feature>
<feature type="transmembrane region" description="Helical" evidence="5">
    <location>
        <begin position="176"/>
        <end position="205"/>
    </location>
</feature>
<dbReference type="PROSITE" id="PS00217">
    <property type="entry name" value="SUGAR_TRANSPORT_2"/>
    <property type="match status" value="1"/>
</dbReference>
<evidence type="ECO:0000256" key="3">
    <source>
        <dbReference type="ARBA" id="ARBA00022989"/>
    </source>
</evidence>
<feature type="domain" description="Major facilitator superfamily (MFS) profile" evidence="6">
    <location>
        <begin position="22"/>
        <end position="437"/>
    </location>
</feature>
<evidence type="ECO:0000256" key="2">
    <source>
        <dbReference type="ARBA" id="ARBA00022692"/>
    </source>
</evidence>
<sequence>MSTMNIREFLDKNKTSPYQFMIIGLMFLTVIMDGIDVAIMGFLTPELKRQWGISNLEMAPVLGSALFGLAIGAMIAGPVADKVGRKLVLVCCVFTFGFFTLIGATSETTTSLIIYRFIAGLAMGGVMPQAATLITEYSPARSKSLFITIVFAGFTVGAASGGFIASWMITHYGWQSVLLVCGGMPVVFSLVLAFLLPESMIFMVFKKKPKHKIIAILNRIKPCAANNDTTFELSKNVVQDSNPISVVLSKQYIVGSFCLWLTYFAGLFLVYLLGSWLPTIIEEAGFSLQQAAIIGAVFQLGGPLGSVCMGWFMDRYNPNIVLAVTFSIGAFFLILMSYLSIYYALLLVTVFLVGFCFNGGNTGMNALSSIFFPVSARATGNSWMHGIGRVGAILSAYAGALMLDAGWGLNQVLLFLLIPATMMVVLVMVKKIWYQQPKKTEIPALIGALE</sequence>
<dbReference type="RefSeq" id="WP_127162268.1">
    <property type="nucleotide sequence ID" value="NZ_CP029822.1"/>
</dbReference>
<feature type="transmembrane region" description="Helical" evidence="5">
    <location>
        <begin position="252"/>
        <end position="273"/>
    </location>
</feature>
<evidence type="ECO:0000256" key="5">
    <source>
        <dbReference type="SAM" id="Phobius"/>
    </source>
</evidence>
<evidence type="ECO:0000313" key="7">
    <source>
        <dbReference type="EMBL" id="AZS50126.1"/>
    </source>
</evidence>
<keyword evidence="2 5" id="KW-0812">Transmembrane</keyword>
<feature type="transmembrane region" description="Helical" evidence="5">
    <location>
        <begin position="386"/>
        <end position="403"/>
    </location>
</feature>
<dbReference type="InterPro" id="IPR005829">
    <property type="entry name" value="Sugar_transporter_CS"/>
</dbReference>
<feature type="transmembrane region" description="Helical" evidence="5">
    <location>
        <begin position="58"/>
        <end position="80"/>
    </location>
</feature>